<protein>
    <submittedName>
        <fullName evidence="1">Uncharacterized protein</fullName>
    </submittedName>
</protein>
<sequence>MDVMMRRKGQKVSLKNNRQIQEESFANNKKLLQVDVFLLMQQEKMREESVCAKMMRVIQKTKIIIWILQRFVKCCSSTKEKADKNFHYYSMDETNHFLLFSSEEIKEKEYIIRNDVDISKKSTFRGFRYILIILNGIREEFKGELSPPLLPTLSLIALRTQRPVVLEQKSALQTQMIFAHAEIEMAYGNGSLDPHEY</sequence>
<evidence type="ECO:0000313" key="2">
    <source>
        <dbReference type="Proteomes" id="UP000092445"/>
    </source>
</evidence>
<dbReference type="VEuPathDB" id="VectorBase:GPAI015056"/>
<dbReference type="AlphaFoldDB" id="A0A1A9ZHU9"/>
<name>A0A1A9ZHU9_GLOPL</name>
<reference evidence="2" key="1">
    <citation type="submission" date="2014-03" db="EMBL/GenBank/DDBJ databases">
        <authorList>
            <person name="Aksoy S."/>
            <person name="Warren W."/>
            <person name="Wilson R.K."/>
        </authorList>
    </citation>
    <scope>NUCLEOTIDE SEQUENCE [LARGE SCALE GENOMIC DNA]</scope>
    <source>
        <strain evidence="2">IAEA</strain>
    </source>
</reference>
<reference evidence="1" key="2">
    <citation type="submission" date="2020-05" db="UniProtKB">
        <authorList>
            <consortium name="EnsemblMetazoa"/>
        </authorList>
    </citation>
    <scope>IDENTIFICATION</scope>
    <source>
        <strain evidence="1">IAEA</strain>
    </source>
</reference>
<evidence type="ECO:0000313" key="1">
    <source>
        <dbReference type="EnsemblMetazoa" id="GPAI015056-PA"/>
    </source>
</evidence>
<dbReference type="Proteomes" id="UP000092445">
    <property type="component" value="Unassembled WGS sequence"/>
</dbReference>
<accession>A0A1A9ZHU9</accession>
<organism evidence="1 2">
    <name type="scientific">Glossina pallidipes</name>
    <name type="common">Tsetse fly</name>
    <dbReference type="NCBI Taxonomy" id="7398"/>
    <lineage>
        <taxon>Eukaryota</taxon>
        <taxon>Metazoa</taxon>
        <taxon>Ecdysozoa</taxon>
        <taxon>Arthropoda</taxon>
        <taxon>Hexapoda</taxon>
        <taxon>Insecta</taxon>
        <taxon>Pterygota</taxon>
        <taxon>Neoptera</taxon>
        <taxon>Endopterygota</taxon>
        <taxon>Diptera</taxon>
        <taxon>Brachycera</taxon>
        <taxon>Muscomorpha</taxon>
        <taxon>Hippoboscoidea</taxon>
        <taxon>Glossinidae</taxon>
        <taxon>Glossina</taxon>
    </lineage>
</organism>
<keyword evidence="2" id="KW-1185">Reference proteome</keyword>
<proteinExistence type="predicted"/>
<dbReference type="EnsemblMetazoa" id="GPAI015056-RA">
    <property type="protein sequence ID" value="GPAI015056-PA"/>
    <property type="gene ID" value="GPAI015056"/>
</dbReference>